<evidence type="ECO:0000313" key="2">
    <source>
        <dbReference type="Proteomes" id="UP000663801"/>
    </source>
</evidence>
<dbReference type="RefSeq" id="WP_205258014.1">
    <property type="nucleotide sequence ID" value="NZ_BAAAPV010000002.1"/>
</dbReference>
<gene>
    <name evidence="1" type="ORF">JL107_15685</name>
</gene>
<reference evidence="1" key="1">
    <citation type="submission" date="2021-01" db="EMBL/GenBank/DDBJ databases">
        <title>KCTC 19127 draft genome.</title>
        <authorList>
            <person name="An D."/>
        </authorList>
    </citation>
    <scope>NUCLEOTIDE SEQUENCE</scope>
    <source>
        <strain evidence="1">KCTC 19127</strain>
    </source>
</reference>
<dbReference type="Gene3D" id="3.20.20.70">
    <property type="entry name" value="Aldolase class I"/>
    <property type="match status" value="1"/>
</dbReference>
<evidence type="ECO:0000313" key="1">
    <source>
        <dbReference type="EMBL" id="MBM9477889.1"/>
    </source>
</evidence>
<accession>A0A938YR37</accession>
<dbReference type="SUPFAM" id="SSF51445">
    <property type="entry name" value="(Trans)glycosidases"/>
    <property type="match status" value="1"/>
</dbReference>
<comment type="caution">
    <text evidence="1">The sequence shown here is derived from an EMBL/GenBank/DDBJ whole genome shotgun (WGS) entry which is preliminary data.</text>
</comment>
<dbReference type="Gene3D" id="2.60.120.260">
    <property type="entry name" value="Galactose-binding domain-like"/>
    <property type="match status" value="3"/>
</dbReference>
<protein>
    <submittedName>
        <fullName evidence="1">Alpha-galactosidase</fullName>
    </submittedName>
</protein>
<dbReference type="AlphaFoldDB" id="A0A938YR37"/>
<dbReference type="EMBL" id="JAERWL010000014">
    <property type="protein sequence ID" value="MBM9477889.1"/>
    <property type="molecule type" value="Genomic_DNA"/>
</dbReference>
<proteinExistence type="predicted"/>
<dbReference type="Pfam" id="PF02065">
    <property type="entry name" value="Melibiase"/>
    <property type="match status" value="1"/>
</dbReference>
<dbReference type="InterPro" id="IPR017853">
    <property type="entry name" value="GH"/>
</dbReference>
<dbReference type="InterPro" id="IPR013785">
    <property type="entry name" value="Aldolase_TIM"/>
</dbReference>
<dbReference type="Proteomes" id="UP000663801">
    <property type="component" value="Unassembled WGS sequence"/>
</dbReference>
<organism evidence="1 2">
    <name type="scientific">Nakamurella flavida</name>
    <dbReference type="NCBI Taxonomy" id="363630"/>
    <lineage>
        <taxon>Bacteria</taxon>
        <taxon>Bacillati</taxon>
        <taxon>Actinomycetota</taxon>
        <taxon>Actinomycetes</taxon>
        <taxon>Nakamurellales</taxon>
        <taxon>Nakamurellaceae</taxon>
        <taxon>Nakamurella</taxon>
    </lineage>
</organism>
<keyword evidence="2" id="KW-1185">Reference proteome</keyword>
<name>A0A938YR37_9ACTN</name>
<sequence>MSEVLQNPPFSFRYDGVPSSTLLPAWTKTTATANQPDGRTRRTITWTAPDGLEVRWIGDEYPGFTTLSWTVYFTHKGTAQSKQLSDVLAMDVSVTSMPDTDWVLRTALGSSQTKNDFTPIDLPLPVSAYRVFSTAGGRPTDGRFMKPPAAGDWSYLTGPAGAPGYLQQDQHSTAAAGATARFIFSGTSVSWIGPKNVDCGIAAVWIDGVKVGTVDLYAGSWLKQQTLFTSAQLPEATHVLEIVATGRKNANATGTIIAVDGFTFQATGGVTVNDPLSDITYNTNAQGNSLWEFATEDEHSSFFQDSQHYYQDNQHRSTVAGAEASWTFTGNSVTWVGPKNLDCGIADVYLDGVKVATVDLYATTWLKQQTLWTSGALTSGQHTLRVVNTGTKNASAIGTFVTIDAFIYTSSLPVTVDDTAAAITYAGAWNANPSGGSQGYINSTQHSSSAASASATLTFQGTGITWVTARNVDCGIADVFLDNVKVATVDLYATTWLKQQDVWTSATLSNTTHTLKIVNTGTKNAAGSGTVVPIDAFRYSTAGVVTTYNDTDGAIEYLSAPNSRTAVANGWPFWNLDMVGCGLICALGWPGQWGAQVQRTSPTEVRWTGGMVSKDGDELQHGQQLAAMDLADLWLAPNEAIRTALIVMQPWNGGTAAAAQNQWRRWMLQYHVPRAANSTGPAQPLAPTQANDYFPGQHDTAQDEIAWMNSYGSQQTTQGTGGVQDWWWIDAGWYQNSPNAPTDTWEWTGTWTPDPTRFPHGLKPVTDRARQLGMKSIIWYEPERVMPGTFIHNNYLSYTLEDVPDAQQIPYKRQWGGVARLFNFGDPAALSWASGYFNNSINTQGVDLYREDFNINPLPFWNKADPAGRRGITQARYVDGHLAFWTALQAAHPGMLIDTCASGGRRLDILTLGQSINLLRSDTIRQATANQAHLAGLTPWVPLHGGAVRAIAQYDDDYNLRSGMGPVFHLAVAALEPTVPWNTVRASLAEWAAIKQYYLQDFHLLTPHSVSDDRWMVWQFGTAAAGFLQAFRRPSSGAAAQVVQLRGLTGTRTYRLTDTRTGMVWTTTGSALAAGLRLTLPNPTLASTITYQGL</sequence>